<dbReference type="GO" id="GO:0046872">
    <property type="term" value="F:metal ion binding"/>
    <property type="evidence" value="ECO:0007669"/>
    <property type="project" value="UniProtKB-KW"/>
</dbReference>
<proteinExistence type="predicted"/>
<dbReference type="InterPro" id="IPR046349">
    <property type="entry name" value="C1-like_sf"/>
</dbReference>
<comment type="caution">
    <text evidence="18">The sequence shown here is derived from an EMBL/GenBank/DDBJ whole genome shotgun (WGS) entry which is preliminary data.</text>
</comment>
<dbReference type="CDD" id="cd06257">
    <property type="entry name" value="DnaJ"/>
    <property type="match status" value="1"/>
</dbReference>
<dbReference type="PROSITE" id="PS00107">
    <property type="entry name" value="PROTEIN_KINASE_ATP"/>
    <property type="match status" value="1"/>
</dbReference>
<evidence type="ECO:0000259" key="16">
    <source>
        <dbReference type="PROSITE" id="PS50076"/>
    </source>
</evidence>
<evidence type="ECO:0000256" key="1">
    <source>
        <dbReference type="ARBA" id="ARBA00002080"/>
    </source>
</evidence>
<feature type="domain" description="Protein kinase" evidence="15">
    <location>
        <begin position="577"/>
        <end position="850"/>
    </location>
</feature>
<dbReference type="InterPro" id="IPR001623">
    <property type="entry name" value="DnaJ_domain"/>
</dbReference>
<protein>
    <recommendedName>
        <fullName evidence="3">DnaJ homolog subfamily C member 22</fullName>
    </recommendedName>
</protein>
<feature type="compositionally biased region" description="Low complexity" evidence="13">
    <location>
        <begin position="234"/>
        <end position="250"/>
    </location>
</feature>
<evidence type="ECO:0000313" key="19">
    <source>
        <dbReference type="EMBL" id="CAF3537496.1"/>
    </source>
</evidence>
<dbReference type="PANTHER" id="PTHR44733:SF1">
    <property type="entry name" value="DNAJ HOMOLOG SUBFAMILY C MEMBER 22"/>
    <property type="match status" value="1"/>
</dbReference>
<feature type="transmembrane region" description="Helical" evidence="14">
    <location>
        <begin position="1142"/>
        <end position="1161"/>
    </location>
</feature>
<dbReference type="PROSITE" id="PS50076">
    <property type="entry name" value="DNAJ_2"/>
    <property type="match status" value="1"/>
</dbReference>
<feature type="region of interest" description="Disordered" evidence="13">
    <location>
        <begin position="7"/>
        <end position="41"/>
    </location>
</feature>
<evidence type="ECO:0000256" key="6">
    <source>
        <dbReference type="ARBA" id="ARBA00022723"/>
    </source>
</evidence>
<comment type="function">
    <text evidence="1">May function as a co-chaperone.</text>
</comment>
<evidence type="ECO:0000256" key="12">
    <source>
        <dbReference type="PROSITE-ProRule" id="PRU10141"/>
    </source>
</evidence>
<feature type="transmembrane region" description="Helical" evidence="14">
    <location>
        <begin position="915"/>
        <end position="936"/>
    </location>
</feature>
<evidence type="ECO:0000256" key="2">
    <source>
        <dbReference type="ARBA" id="ARBA00004141"/>
    </source>
</evidence>
<dbReference type="InterPro" id="IPR008271">
    <property type="entry name" value="Ser/Thr_kinase_AS"/>
</dbReference>
<dbReference type="PROSITE" id="PS50081">
    <property type="entry name" value="ZF_DAG_PE_2"/>
    <property type="match status" value="1"/>
</dbReference>
<organism evidence="18 20">
    <name type="scientific">Didymodactylos carnosus</name>
    <dbReference type="NCBI Taxonomy" id="1234261"/>
    <lineage>
        <taxon>Eukaryota</taxon>
        <taxon>Metazoa</taxon>
        <taxon>Spiralia</taxon>
        <taxon>Gnathifera</taxon>
        <taxon>Rotifera</taxon>
        <taxon>Eurotatoria</taxon>
        <taxon>Bdelloidea</taxon>
        <taxon>Philodinida</taxon>
        <taxon>Philodinidae</taxon>
        <taxon>Didymodactylos</taxon>
    </lineage>
</organism>
<dbReference type="PROSITE" id="PS50011">
    <property type="entry name" value="PROTEIN_KINASE_DOM"/>
    <property type="match status" value="1"/>
</dbReference>
<dbReference type="SMART" id="SM00271">
    <property type="entry name" value="DnaJ"/>
    <property type="match status" value="1"/>
</dbReference>
<evidence type="ECO:0000256" key="13">
    <source>
        <dbReference type="SAM" id="MobiDB-lite"/>
    </source>
</evidence>
<dbReference type="Proteomes" id="UP000681722">
    <property type="component" value="Unassembled WGS sequence"/>
</dbReference>
<accession>A0A813Q0I2</accession>
<dbReference type="EMBL" id="CAJOBC010000105">
    <property type="protein sequence ID" value="CAF3537496.1"/>
    <property type="molecule type" value="Genomic_DNA"/>
</dbReference>
<keyword evidence="6" id="KW-0479">Metal-binding</keyword>
<evidence type="ECO:0000256" key="8">
    <source>
        <dbReference type="ARBA" id="ARBA00022833"/>
    </source>
</evidence>
<feature type="region of interest" description="Disordered" evidence="13">
    <location>
        <begin position="232"/>
        <end position="251"/>
    </location>
</feature>
<dbReference type="InterPro" id="IPR002219">
    <property type="entry name" value="PKC_DAG/PE"/>
</dbReference>
<feature type="transmembrane region" description="Helical" evidence="14">
    <location>
        <begin position="1055"/>
        <end position="1075"/>
    </location>
</feature>
<evidence type="ECO:0000256" key="7">
    <source>
        <dbReference type="ARBA" id="ARBA00022741"/>
    </source>
</evidence>
<keyword evidence="11 14" id="KW-0472">Membrane</keyword>
<dbReference type="PANTHER" id="PTHR44733">
    <property type="entry name" value="DNAJ HOMOLOG SUBFAMILY C MEMBER 22"/>
    <property type="match status" value="1"/>
</dbReference>
<dbReference type="GO" id="GO:0004674">
    <property type="term" value="F:protein serine/threonine kinase activity"/>
    <property type="evidence" value="ECO:0007669"/>
    <property type="project" value="UniProtKB-KW"/>
</dbReference>
<keyword evidence="7 12" id="KW-0547">Nucleotide-binding</keyword>
<evidence type="ECO:0000256" key="9">
    <source>
        <dbReference type="ARBA" id="ARBA00022840"/>
    </source>
</evidence>
<evidence type="ECO:0000256" key="11">
    <source>
        <dbReference type="ARBA" id="ARBA00023136"/>
    </source>
</evidence>
<dbReference type="Proteomes" id="UP000663829">
    <property type="component" value="Unassembled WGS sequence"/>
</dbReference>
<evidence type="ECO:0000259" key="17">
    <source>
        <dbReference type="PROSITE" id="PS50081"/>
    </source>
</evidence>
<gene>
    <name evidence="18" type="ORF">GPM918_LOCUS1169</name>
    <name evidence="19" type="ORF">SRO942_LOCUS1169</name>
</gene>
<dbReference type="Pfam" id="PF05154">
    <property type="entry name" value="TM2"/>
    <property type="match status" value="1"/>
</dbReference>
<evidence type="ECO:0000313" key="18">
    <source>
        <dbReference type="EMBL" id="CAF0757030.1"/>
    </source>
</evidence>
<feature type="region of interest" description="Disordered" evidence="13">
    <location>
        <begin position="533"/>
        <end position="554"/>
    </location>
</feature>
<evidence type="ECO:0000259" key="15">
    <source>
        <dbReference type="PROSITE" id="PS50011"/>
    </source>
</evidence>
<keyword evidence="20" id="KW-1185">Reference proteome</keyword>
<feature type="domain" description="Phorbol-ester/DAG-type" evidence="17">
    <location>
        <begin position="338"/>
        <end position="389"/>
    </location>
</feature>
<evidence type="ECO:0000256" key="5">
    <source>
        <dbReference type="ARBA" id="ARBA00022692"/>
    </source>
</evidence>
<keyword evidence="4" id="KW-0808">Transferase</keyword>
<dbReference type="GO" id="GO:0016020">
    <property type="term" value="C:membrane"/>
    <property type="evidence" value="ECO:0007669"/>
    <property type="project" value="UniProtKB-SubCell"/>
</dbReference>
<keyword evidence="10 14" id="KW-1133">Transmembrane helix</keyword>
<dbReference type="Pfam" id="PF07714">
    <property type="entry name" value="PK_Tyr_Ser-Thr"/>
    <property type="match status" value="1"/>
</dbReference>
<dbReference type="SUPFAM" id="SSF46565">
    <property type="entry name" value="Chaperone J-domain"/>
    <property type="match status" value="1"/>
</dbReference>
<feature type="compositionally biased region" description="Low complexity" evidence="13">
    <location>
        <begin position="435"/>
        <end position="458"/>
    </location>
</feature>
<comment type="subcellular location">
    <subcellularLocation>
        <location evidence="2">Membrane</location>
        <topology evidence="2">Multi-pass membrane protein</topology>
    </subcellularLocation>
</comment>
<feature type="compositionally biased region" description="Low complexity" evidence="13">
    <location>
        <begin position="533"/>
        <end position="544"/>
    </location>
</feature>
<dbReference type="Gene3D" id="1.10.510.10">
    <property type="entry name" value="Transferase(Phosphotransferase) domain 1"/>
    <property type="match status" value="1"/>
</dbReference>
<dbReference type="SUPFAM" id="SSF56112">
    <property type="entry name" value="Protein kinase-like (PK-like)"/>
    <property type="match status" value="1"/>
</dbReference>
<dbReference type="Pfam" id="PF00226">
    <property type="entry name" value="DnaJ"/>
    <property type="match status" value="1"/>
</dbReference>
<feature type="transmembrane region" description="Helical" evidence="14">
    <location>
        <begin position="999"/>
        <end position="1016"/>
    </location>
</feature>
<sequence>MSAMVVAQAKRLSEMDHQVHTSPTNFRSHQTSTSSSNQEESFRRMILEKVEEGKRTTPKRCQEILEDIMIMLKHLTADVEKSNIAFRDSRPPFYTQEFRRLTDRIDTLTKARDTLTEYLHELETYLPFSYDVSYNTNNNNNNNNNAYPSAPRNYPSNPTPVLNIPSPSLTHSPVNDNVITTTTTNVSIINPKNIIDPPPPSSIHSTANTNDILHDDDVIHQHSSQHYPYVRTASNPTTSSTPNNLSTPPSQVRLRRASMTPSNFIRVHFPNKHTTALAPRNDQTLEKALESKAAMHSVTSLRAYTPVYMISRQACSWDIILENVLEKEIILEEKTKFDHSFDRMPSPRFPFIISIRCVHCTRRIREAYVRCRSCTNAYHLRCSTKAYICSMSFIQQMNHSDLNRYNHERVFAPVTISPKSRSLPRMPMPRPGIPTTNAPSTTTTTNNNNNNNSNKELNTDNYINYSQQQVQQQENHRQSIKSSFSPFSAPCCLSTTVISTGLFASSLFHSQTITSSSLPTSTSKFLNIPQLLLSGNDSPSNSPSDIRRPSAKVNDTDLRRLTNKSISEWEIRPDDVLNRGRMVGRGTYGTVYKAEVRLHGHVALKELNFVDPTTSQLQAFKNEVYALKKITHQNTLNFYGYVISPRFAIITQWCQGSTLYKHIHILDREWKITQLIDIARQICQGMSYLHDREIIHRDLKSSNIFLDMCAEHDDVGISWKVKIGDFGLATVKTVLVEGTIPQFQPTGSVLWMAPEVIQQKDPNCYSTKADVYSYGCVVYEMFSGKLPHSPITNKEQIMWLVGKGRLKINAEQCRDDTPSQIIELIKKSTDYDPNIRPNFDSEIDETLSKFECIFPRLQRSQSEPCLNSRHQEDLIGLSLHWGAVPKTPVATHRRFNAEVSFIADSPSDFSIMAKYILIAYIFSIIGGLFGLHHFYLGRLQHTFVWLTTFGGFGVGLLRDIIFNMNNYVNQANGDQVTIHNYKLKMKQRKSPAFETLRCAGQYLTAIFYGSIVYYAFPEEWLLLNFKSLFISSCSTISMAIGVQLMGTLGPRRCSFVWPLLGAWLGFPFLFTRLHLSPSFNISAFLSCLLFEWKVDWDHNYFDTIVLSKKSETLRSSNKTTSTVETLQQKPPLKSRRKTLKRYTIFFIGLLVFGFFTSSAIYQNLNVDINGEKVKVKDVIADFFKSQAYQQLRHVLSEIWAFYLKQGLTGIWTEIWTTFDFESDKQAFELLELKPDADQKQIETRCKALARKWHPDRFRDADAKRNAEATFINIQQACDRLSAARKQKQWKNKQKRENPV</sequence>
<evidence type="ECO:0000256" key="3">
    <source>
        <dbReference type="ARBA" id="ARBA00020945"/>
    </source>
</evidence>
<dbReference type="InterPro" id="IPR000719">
    <property type="entry name" value="Prot_kinase_dom"/>
</dbReference>
<dbReference type="SMART" id="SM00220">
    <property type="entry name" value="S_TKc"/>
    <property type="match status" value="1"/>
</dbReference>
<feature type="binding site" evidence="12">
    <location>
        <position position="605"/>
    </location>
    <ligand>
        <name>ATP</name>
        <dbReference type="ChEBI" id="CHEBI:30616"/>
    </ligand>
</feature>
<name>A0A813Q0I2_9BILA</name>
<evidence type="ECO:0000313" key="20">
    <source>
        <dbReference type="Proteomes" id="UP000663829"/>
    </source>
</evidence>
<keyword evidence="4" id="KW-0418">Kinase</keyword>
<dbReference type="InterPro" id="IPR001245">
    <property type="entry name" value="Ser-Thr/Tyr_kinase_cat_dom"/>
</dbReference>
<feature type="transmembrane region" description="Helical" evidence="14">
    <location>
        <begin position="1028"/>
        <end position="1049"/>
    </location>
</feature>
<keyword evidence="9 12" id="KW-0067">ATP-binding</keyword>
<dbReference type="Gene3D" id="3.30.200.20">
    <property type="entry name" value="Phosphorylase Kinase, domain 1"/>
    <property type="match status" value="1"/>
</dbReference>
<keyword evidence="8" id="KW-0862">Zinc</keyword>
<reference evidence="18" key="1">
    <citation type="submission" date="2021-02" db="EMBL/GenBank/DDBJ databases">
        <authorList>
            <person name="Nowell W R."/>
        </authorList>
    </citation>
    <scope>NUCLEOTIDE SEQUENCE</scope>
</reference>
<dbReference type="InterPro" id="IPR017441">
    <property type="entry name" value="Protein_kinase_ATP_BS"/>
</dbReference>
<dbReference type="InterPro" id="IPR007829">
    <property type="entry name" value="TM2"/>
</dbReference>
<dbReference type="InterPro" id="IPR011009">
    <property type="entry name" value="Kinase-like_dom_sf"/>
</dbReference>
<feature type="transmembrane region" description="Helical" evidence="14">
    <location>
        <begin position="943"/>
        <end position="961"/>
    </location>
</feature>
<evidence type="ECO:0000256" key="10">
    <source>
        <dbReference type="ARBA" id="ARBA00022989"/>
    </source>
</evidence>
<keyword evidence="5 14" id="KW-0812">Transmembrane</keyword>
<dbReference type="EMBL" id="CAJNOQ010000105">
    <property type="protein sequence ID" value="CAF0757030.1"/>
    <property type="molecule type" value="Genomic_DNA"/>
</dbReference>
<dbReference type="Gene3D" id="1.10.287.110">
    <property type="entry name" value="DnaJ domain"/>
    <property type="match status" value="1"/>
</dbReference>
<feature type="region of interest" description="Disordered" evidence="13">
    <location>
        <begin position="418"/>
        <end position="458"/>
    </location>
</feature>
<dbReference type="PROSITE" id="PS00108">
    <property type="entry name" value="PROTEIN_KINASE_ST"/>
    <property type="match status" value="1"/>
</dbReference>
<dbReference type="GO" id="GO:0005524">
    <property type="term" value="F:ATP binding"/>
    <property type="evidence" value="ECO:0007669"/>
    <property type="project" value="UniProtKB-UniRule"/>
</dbReference>
<feature type="compositionally biased region" description="Low complexity" evidence="13">
    <location>
        <begin position="25"/>
        <end position="39"/>
    </location>
</feature>
<keyword evidence="4" id="KW-0723">Serine/threonine-protein kinase</keyword>
<dbReference type="OrthoDB" id="774951at2759"/>
<evidence type="ECO:0000256" key="14">
    <source>
        <dbReference type="SAM" id="Phobius"/>
    </source>
</evidence>
<evidence type="ECO:0000256" key="4">
    <source>
        <dbReference type="ARBA" id="ARBA00022527"/>
    </source>
</evidence>
<dbReference type="SUPFAM" id="SSF57889">
    <property type="entry name" value="Cysteine-rich domain"/>
    <property type="match status" value="1"/>
</dbReference>
<feature type="domain" description="J" evidence="16">
    <location>
        <begin position="1225"/>
        <end position="1293"/>
    </location>
</feature>
<dbReference type="InterPro" id="IPR036869">
    <property type="entry name" value="J_dom_sf"/>
</dbReference>